<keyword evidence="1" id="KW-0472">Membrane</keyword>
<protein>
    <recommendedName>
        <fullName evidence="4">DUF2798 domain-containing protein</fullName>
    </recommendedName>
</protein>
<evidence type="ECO:0000313" key="2">
    <source>
        <dbReference type="EMBL" id="NHN86473.1"/>
    </source>
</evidence>
<keyword evidence="3" id="KW-1185">Reference proteome</keyword>
<evidence type="ECO:0000256" key="1">
    <source>
        <dbReference type="SAM" id="Phobius"/>
    </source>
</evidence>
<organism evidence="2 3">
    <name type="scientific">Acetobacter musti</name>
    <dbReference type="NCBI Taxonomy" id="864732"/>
    <lineage>
        <taxon>Bacteria</taxon>
        <taxon>Pseudomonadati</taxon>
        <taxon>Pseudomonadota</taxon>
        <taxon>Alphaproteobacteria</taxon>
        <taxon>Acetobacterales</taxon>
        <taxon>Acetobacteraceae</taxon>
        <taxon>Acetobacter</taxon>
    </lineage>
</organism>
<keyword evidence="1" id="KW-1133">Transmembrane helix</keyword>
<gene>
    <name evidence="2" type="ORF">GOB93_17795</name>
</gene>
<dbReference type="Proteomes" id="UP000635278">
    <property type="component" value="Unassembled WGS sequence"/>
</dbReference>
<dbReference type="EMBL" id="WOTB01000036">
    <property type="protein sequence ID" value="NHN86473.1"/>
    <property type="molecule type" value="Genomic_DNA"/>
</dbReference>
<name>A0ABX0JUM7_9PROT</name>
<feature type="transmembrane region" description="Helical" evidence="1">
    <location>
        <begin position="55"/>
        <end position="78"/>
    </location>
</feature>
<feature type="transmembrane region" description="Helical" evidence="1">
    <location>
        <begin position="29"/>
        <end position="49"/>
    </location>
</feature>
<comment type="caution">
    <text evidence="2">The sequence shown here is derived from an EMBL/GenBank/DDBJ whole genome shotgun (WGS) entry which is preliminary data.</text>
</comment>
<sequence length="86" mass="9532">MRNGNIQNNALLQKLIQINGGRSMQVNTFSFIGALVMLGFANLLSRYVLKVELSYLIPWLVAAAAIWCFLPPLILWLLTGSPTGKK</sequence>
<evidence type="ECO:0008006" key="4">
    <source>
        <dbReference type="Google" id="ProtNLM"/>
    </source>
</evidence>
<dbReference type="RefSeq" id="WP_173584815.1">
    <property type="nucleotide sequence ID" value="NZ_WOTB01000036.1"/>
</dbReference>
<accession>A0ABX0JUM7</accession>
<reference evidence="2 3" key="1">
    <citation type="journal article" date="2020" name="Int. J. Syst. Evol. Microbiol.">
        <title>Novel acetic acid bacteria from cider fermentations: Acetobacter conturbans sp. nov. and Acetobacter fallax sp. nov.</title>
        <authorList>
            <person name="Sombolestani A.S."/>
            <person name="Cleenwerck I."/>
            <person name="Cnockaert M."/>
            <person name="Borremans W."/>
            <person name="Wieme A.D."/>
            <person name="De Vuyst L."/>
            <person name="Vandamme P."/>
        </authorList>
    </citation>
    <scope>NUCLEOTIDE SEQUENCE [LARGE SCALE GENOMIC DNA]</scope>
    <source>
        <strain evidence="2 3">LMG 30640</strain>
    </source>
</reference>
<evidence type="ECO:0000313" key="3">
    <source>
        <dbReference type="Proteomes" id="UP000635278"/>
    </source>
</evidence>
<proteinExistence type="predicted"/>
<keyword evidence="1" id="KW-0812">Transmembrane</keyword>